<evidence type="ECO:0000256" key="2">
    <source>
        <dbReference type="ARBA" id="ARBA00022475"/>
    </source>
</evidence>
<evidence type="ECO:0000313" key="11">
    <source>
        <dbReference type="Proteomes" id="UP000306402"/>
    </source>
</evidence>
<feature type="domain" description="ABC3 transporter permease C-terminal" evidence="8">
    <location>
        <begin position="372"/>
        <end position="488"/>
    </location>
</feature>
<evidence type="ECO:0000256" key="5">
    <source>
        <dbReference type="ARBA" id="ARBA00023136"/>
    </source>
</evidence>
<dbReference type="Pfam" id="PF02687">
    <property type="entry name" value="FtsX"/>
    <property type="match status" value="2"/>
</dbReference>
<keyword evidence="4 7" id="KW-1133">Transmembrane helix</keyword>
<feature type="transmembrane region" description="Helical" evidence="7">
    <location>
        <begin position="755"/>
        <end position="776"/>
    </location>
</feature>
<name>A0A5R9L1J3_9BACT</name>
<dbReference type="InterPro" id="IPR047699">
    <property type="entry name" value="Permease_put_prefix"/>
</dbReference>
<evidence type="ECO:0000256" key="3">
    <source>
        <dbReference type="ARBA" id="ARBA00022692"/>
    </source>
</evidence>
<dbReference type="GO" id="GO:0005886">
    <property type="term" value="C:plasma membrane"/>
    <property type="evidence" value="ECO:0007669"/>
    <property type="project" value="UniProtKB-SubCell"/>
</dbReference>
<dbReference type="Pfam" id="PF12704">
    <property type="entry name" value="MacB_PCD"/>
    <property type="match status" value="1"/>
</dbReference>
<dbReference type="PANTHER" id="PTHR30572">
    <property type="entry name" value="MEMBRANE COMPONENT OF TRANSPORTER-RELATED"/>
    <property type="match status" value="1"/>
</dbReference>
<dbReference type="RefSeq" id="WP_138363490.1">
    <property type="nucleotide sequence ID" value="NZ_VCEJ01000002.1"/>
</dbReference>
<dbReference type="InterPro" id="IPR003838">
    <property type="entry name" value="ABC3_permease_C"/>
</dbReference>
<gene>
    <name evidence="10" type="ORF">FEN17_01165</name>
</gene>
<dbReference type="Proteomes" id="UP000306402">
    <property type="component" value="Unassembled WGS sequence"/>
</dbReference>
<feature type="transmembrane region" description="Helical" evidence="7">
    <location>
        <begin position="804"/>
        <end position="824"/>
    </location>
</feature>
<feature type="transmembrane region" description="Helical" evidence="7">
    <location>
        <begin position="509"/>
        <end position="528"/>
    </location>
</feature>
<comment type="subcellular location">
    <subcellularLocation>
        <location evidence="1">Cell membrane</location>
        <topology evidence="1">Multi-pass membrane protein</topology>
    </subcellularLocation>
</comment>
<dbReference type="AlphaFoldDB" id="A0A5R9L1J3"/>
<dbReference type="PANTHER" id="PTHR30572:SF4">
    <property type="entry name" value="ABC TRANSPORTER PERMEASE YTRF"/>
    <property type="match status" value="1"/>
</dbReference>
<sequence length="875" mass="98905">MKNHEKQPPRWIDAILNTVIAPHFIEDVLGDLHEVYAKSVTHENHAKARITYLAMALRYIRPYFIRRKPSPYSSTYLFSSEMIKNYFKIALRTLAKNKAYSFINITGLAMGMAVAMLIGLWIYDEISFNKNFKNYDSIVQVMQHQTRNGEIMTQEAMPYPLGEELRRTYGSDFKQIVMSTWTSPHVLSVGDKKLKKLGNYIDEQAPEMLSLNMIRGTRAGLKDINSIMLSESAAKAVFGDTDPMDKIVKVDNKMDLKVTGVYEDLPYNSSFRQLEVIMPYTLYEANNASLKTMEDPWRPNSHQIFAQLNDHVNIDQVSARIKDVKKKHIRPEQQKFKPDVFVNPMAKWYLYSTFKNGVRVGGRIENVWLFGVIGAFVLLLACINFMNLSTARSEKRAKEVGIRKAVGSVRKQLITQFFSESFLVVAFAFFIAILLVLLMLPFFNEVADKKLTMLWTKPLFWFISIVFSAVTALIAGSYPALYLSSFQPVKVLKGTFKAGRLAALPRKTLVVVQFTVSIILIVGTIVVYRQIQFAKDRPVGYNREGLITVYLSTPDIINHFEAVRDELKSSGAILEMGASSSPATNSWSSTSGLVWKGKDPAQSSDFDYNEISYDYGKTVGWKFVDGRDFDKQLASDSIGLVFNETAIKFMNLKNPVGQDMKWFDESFKVIGVIKDMVTGSPYEPVRPLVFTIGKEGFGVVSLRINPATSVSSALTKIEAAFKKYDPGVPFEHSFVDEEYAGKFYEEMRIAKLTTFFAILAVLISCLGLFGVASFIAEQRTKEIGVRKVLGATVANVWGMLSKDFVILVSVAFLIAVPVSYYFLSGWLEKYTYRTNISWWIFIITGLCTMLITLLTVSFQAIKAALMNPIKSLRSE</sequence>
<evidence type="ECO:0000256" key="7">
    <source>
        <dbReference type="SAM" id="Phobius"/>
    </source>
</evidence>
<proteinExistence type="inferred from homology"/>
<feature type="transmembrane region" description="Helical" evidence="7">
    <location>
        <begin position="367"/>
        <end position="388"/>
    </location>
</feature>
<keyword evidence="11" id="KW-1185">Reference proteome</keyword>
<reference evidence="10 11" key="1">
    <citation type="submission" date="2019-05" db="EMBL/GenBank/DDBJ databases">
        <authorList>
            <person name="Qu J.-H."/>
        </authorList>
    </citation>
    <scope>NUCLEOTIDE SEQUENCE [LARGE SCALE GENOMIC DNA]</scope>
    <source>
        <strain evidence="10 11">T17</strain>
    </source>
</reference>
<dbReference type="NCBIfam" id="NF038404">
    <property type="entry name" value="perm_prefix_2"/>
    <property type="match status" value="1"/>
</dbReference>
<dbReference type="GO" id="GO:0022857">
    <property type="term" value="F:transmembrane transporter activity"/>
    <property type="evidence" value="ECO:0007669"/>
    <property type="project" value="TreeGrafter"/>
</dbReference>
<feature type="domain" description="MacB-like periplasmic core" evidence="9">
    <location>
        <begin position="101"/>
        <end position="323"/>
    </location>
</feature>
<protein>
    <submittedName>
        <fullName evidence="10">FtsX-like permease family protein</fullName>
    </submittedName>
</protein>
<evidence type="ECO:0000256" key="1">
    <source>
        <dbReference type="ARBA" id="ARBA00004651"/>
    </source>
</evidence>
<keyword evidence="3 7" id="KW-0812">Transmembrane</keyword>
<comment type="caution">
    <text evidence="10">The sequence shown here is derived from an EMBL/GenBank/DDBJ whole genome shotgun (WGS) entry which is preliminary data.</text>
</comment>
<keyword evidence="2" id="KW-1003">Cell membrane</keyword>
<dbReference type="OrthoDB" id="5933722at2"/>
<dbReference type="EMBL" id="VCEJ01000002">
    <property type="protein sequence ID" value="TLV02281.1"/>
    <property type="molecule type" value="Genomic_DNA"/>
</dbReference>
<feature type="transmembrane region" description="Helical" evidence="7">
    <location>
        <begin position="102"/>
        <end position="123"/>
    </location>
</feature>
<keyword evidence="5 7" id="KW-0472">Membrane</keyword>
<feature type="domain" description="ABC3 transporter permease C-terminal" evidence="8">
    <location>
        <begin position="755"/>
        <end position="868"/>
    </location>
</feature>
<feature type="transmembrane region" description="Helical" evidence="7">
    <location>
        <begin position="460"/>
        <end position="483"/>
    </location>
</feature>
<dbReference type="InterPro" id="IPR050250">
    <property type="entry name" value="Macrolide_Exporter_MacB"/>
</dbReference>
<evidence type="ECO:0000256" key="6">
    <source>
        <dbReference type="ARBA" id="ARBA00038076"/>
    </source>
</evidence>
<evidence type="ECO:0000259" key="9">
    <source>
        <dbReference type="Pfam" id="PF12704"/>
    </source>
</evidence>
<feature type="transmembrane region" description="Helical" evidence="7">
    <location>
        <begin position="417"/>
        <end position="440"/>
    </location>
</feature>
<dbReference type="InterPro" id="IPR025857">
    <property type="entry name" value="MacB_PCD"/>
</dbReference>
<accession>A0A5R9L1J3</accession>
<evidence type="ECO:0000313" key="10">
    <source>
        <dbReference type="EMBL" id="TLV02281.1"/>
    </source>
</evidence>
<comment type="similarity">
    <text evidence="6">Belongs to the ABC-4 integral membrane protein family.</text>
</comment>
<organism evidence="10 11">
    <name type="scientific">Dyadobacter luticola</name>
    <dbReference type="NCBI Taxonomy" id="1979387"/>
    <lineage>
        <taxon>Bacteria</taxon>
        <taxon>Pseudomonadati</taxon>
        <taxon>Bacteroidota</taxon>
        <taxon>Cytophagia</taxon>
        <taxon>Cytophagales</taxon>
        <taxon>Spirosomataceae</taxon>
        <taxon>Dyadobacter</taxon>
    </lineage>
</organism>
<evidence type="ECO:0000256" key="4">
    <source>
        <dbReference type="ARBA" id="ARBA00022989"/>
    </source>
</evidence>
<evidence type="ECO:0000259" key="8">
    <source>
        <dbReference type="Pfam" id="PF02687"/>
    </source>
</evidence>
<feature type="transmembrane region" description="Helical" evidence="7">
    <location>
        <begin position="836"/>
        <end position="861"/>
    </location>
</feature>